<keyword evidence="3" id="KW-1185">Reference proteome</keyword>
<dbReference type="EMBL" id="FQ311441">
    <property type="protein sequence ID" value="CBQ70785.1"/>
    <property type="molecule type" value="Genomic_DNA"/>
</dbReference>
<proteinExistence type="predicted"/>
<reference evidence="2 3" key="1">
    <citation type="journal article" date="2010" name="Science">
        <title>Pathogenicity determinants in smut fungi revealed by genome comparison.</title>
        <authorList>
            <person name="Schirawski J."/>
            <person name="Mannhaupt G."/>
            <person name="Muench K."/>
            <person name="Brefort T."/>
            <person name="Schipper K."/>
            <person name="Doehlemann G."/>
            <person name="Di Stasio M."/>
            <person name="Roessel N."/>
            <person name="Mendoza-Mendoza A."/>
            <person name="Pester D."/>
            <person name="Mueller O."/>
            <person name="Winterberg B."/>
            <person name="Meyer E."/>
            <person name="Ghareeb H."/>
            <person name="Wollenberg T."/>
            <person name="Muensterkoetter M."/>
            <person name="Wong P."/>
            <person name="Walter M."/>
            <person name="Stukenbrock E."/>
            <person name="Gueldener U."/>
            <person name="Kahmann R."/>
        </authorList>
    </citation>
    <scope>NUCLEOTIDE SEQUENCE [LARGE SCALE GENOMIC DNA]</scope>
    <source>
        <strain evidence="3">SRZ2</strain>
    </source>
</reference>
<feature type="signal peptide" evidence="1">
    <location>
        <begin position="1"/>
        <end position="23"/>
    </location>
</feature>
<keyword evidence="1" id="KW-0732">Signal</keyword>
<evidence type="ECO:0000313" key="3">
    <source>
        <dbReference type="Proteomes" id="UP000008867"/>
    </source>
</evidence>
<dbReference type="Proteomes" id="UP000008867">
    <property type="component" value="Chromosome 2"/>
</dbReference>
<dbReference type="VEuPathDB" id="FungiDB:sr10529"/>
<gene>
    <name evidence="2" type="ORF">sr10529</name>
</gene>
<organism evidence="2 3">
    <name type="scientific">Sporisorium reilianum (strain SRZ2)</name>
    <name type="common">Maize head smut fungus</name>
    <dbReference type="NCBI Taxonomy" id="999809"/>
    <lineage>
        <taxon>Eukaryota</taxon>
        <taxon>Fungi</taxon>
        <taxon>Dikarya</taxon>
        <taxon>Basidiomycota</taxon>
        <taxon>Ustilaginomycotina</taxon>
        <taxon>Ustilaginomycetes</taxon>
        <taxon>Ustilaginales</taxon>
        <taxon>Ustilaginaceae</taxon>
        <taxon>Sporisorium</taxon>
    </lineage>
</organism>
<feature type="chain" id="PRO_5003216608" evidence="1">
    <location>
        <begin position="24"/>
        <end position="117"/>
    </location>
</feature>
<accession>E6ZU78</accession>
<sequence>MLVHSARAFVAALLLGLVLHVHAMPAMRRSLSSHADAGAAGGSTLGKLARRWFFDFGGALSRWDVAPILRIPEDVAKAHSRAEVARWEVYLERVHREHPDWQYVHWTDNGPIGYKSH</sequence>
<name>E6ZU78_SPORE</name>
<protein>
    <submittedName>
        <fullName evidence="2">Uncharacterized protein</fullName>
    </submittedName>
</protein>
<evidence type="ECO:0000313" key="2">
    <source>
        <dbReference type="EMBL" id="CBQ70785.1"/>
    </source>
</evidence>
<dbReference type="HOGENOM" id="CLU_2086346_0_0_1"/>
<dbReference type="AlphaFoldDB" id="E6ZU78"/>
<evidence type="ECO:0000256" key="1">
    <source>
        <dbReference type="SAM" id="SignalP"/>
    </source>
</evidence>